<evidence type="ECO:0000256" key="1">
    <source>
        <dbReference type="SAM" id="MobiDB-lite"/>
    </source>
</evidence>
<dbReference type="Proteomes" id="UP001499910">
    <property type="component" value="Unassembled WGS sequence"/>
</dbReference>
<dbReference type="RefSeq" id="WP_259549117.1">
    <property type="nucleotide sequence ID" value="NZ_JANXIR010000003.1"/>
</dbReference>
<comment type="caution">
    <text evidence="2">The sequence shown here is derived from an EMBL/GenBank/DDBJ whole genome shotgun (WGS) entry which is preliminary data.</text>
</comment>
<evidence type="ECO:0000313" key="3">
    <source>
        <dbReference type="Proteomes" id="UP001499910"/>
    </source>
</evidence>
<gene>
    <name evidence="2" type="ORF">GCM10023209_22830</name>
</gene>
<accession>A0ABP9LFE1</accession>
<feature type="region of interest" description="Disordered" evidence="1">
    <location>
        <begin position="39"/>
        <end position="61"/>
    </location>
</feature>
<proteinExistence type="predicted"/>
<name>A0ABP9LFE1_9RHOB</name>
<dbReference type="EMBL" id="BAABHW010000003">
    <property type="protein sequence ID" value="GAA5075142.1"/>
    <property type="molecule type" value="Genomic_DNA"/>
</dbReference>
<reference evidence="3" key="1">
    <citation type="journal article" date="2019" name="Int. J. Syst. Evol. Microbiol.">
        <title>The Global Catalogue of Microorganisms (GCM) 10K type strain sequencing project: providing services to taxonomists for standard genome sequencing and annotation.</title>
        <authorList>
            <consortium name="The Broad Institute Genomics Platform"/>
            <consortium name="The Broad Institute Genome Sequencing Center for Infectious Disease"/>
            <person name="Wu L."/>
            <person name="Ma J."/>
        </authorList>
    </citation>
    <scope>NUCLEOTIDE SEQUENCE [LARGE SCALE GENOMIC DNA]</scope>
    <source>
        <strain evidence="3">JCM 18015</strain>
    </source>
</reference>
<dbReference type="Gene3D" id="3.30.429.10">
    <property type="entry name" value="Macrophage Migration Inhibitory Factor"/>
    <property type="match status" value="1"/>
</dbReference>
<evidence type="ECO:0000313" key="2">
    <source>
        <dbReference type="EMBL" id="GAA5075142.1"/>
    </source>
</evidence>
<dbReference type="InterPro" id="IPR014347">
    <property type="entry name" value="Tautomerase/MIF_sf"/>
</dbReference>
<keyword evidence="3" id="KW-1185">Reference proteome</keyword>
<evidence type="ECO:0008006" key="4">
    <source>
        <dbReference type="Google" id="ProtNLM"/>
    </source>
</evidence>
<organism evidence="2 3">
    <name type="scientific">[Roseibacterium] beibuensis</name>
    <dbReference type="NCBI Taxonomy" id="1193142"/>
    <lineage>
        <taxon>Bacteria</taxon>
        <taxon>Pseudomonadati</taxon>
        <taxon>Pseudomonadota</taxon>
        <taxon>Alphaproteobacteria</taxon>
        <taxon>Rhodobacterales</taxon>
        <taxon>Roseobacteraceae</taxon>
        <taxon>Roseicyclus</taxon>
    </lineage>
</organism>
<protein>
    <recommendedName>
        <fullName evidence="4">4-oxalocrotonate tautomerase</fullName>
    </recommendedName>
</protein>
<sequence length="61" mass="6421">MLSSEGKAAPIETITAAFGKAAGETLRQNTSVRVHEIKSGDWGHAGQPRTTRVGLDMKAKG</sequence>